<evidence type="ECO:0000313" key="2">
    <source>
        <dbReference type="EMBL" id="MCI56296.1"/>
    </source>
</evidence>
<dbReference type="AlphaFoldDB" id="A0A392T7Z5"/>
<organism evidence="2 3">
    <name type="scientific">Trifolium medium</name>
    <dbReference type="NCBI Taxonomy" id="97028"/>
    <lineage>
        <taxon>Eukaryota</taxon>
        <taxon>Viridiplantae</taxon>
        <taxon>Streptophyta</taxon>
        <taxon>Embryophyta</taxon>
        <taxon>Tracheophyta</taxon>
        <taxon>Spermatophyta</taxon>
        <taxon>Magnoliopsida</taxon>
        <taxon>eudicotyledons</taxon>
        <taxon>Gunneridae</taxon>
        <taxon>Pentapetalae</taxon>
        <taxon>rosids</taxon>
        <taxon>fabids</taxon>
        <taxon>Fabales</taxon>
        <taxon>Fabaceae</taxon>
        <taxon>Papilionoideae</taxon>
        <taxon>50 kb inversion clade</taxon>
        <taxon>NPAAA clade</taxon>
        <taxon>Hologalegina</taxon>
        <taxon>IRL clade</taxon>
        <taxon>Trifolieae</taxon>
        <taxon>Trifolium</taxon>
    </lineage>
</organism>
<evidence type="ECO:0000313" key="3">
    <source>
        <dbReference type="Proteomes" id="UP000265520"/>
    </source>
</evidence>
<proteinExistence type="predicted"/>
<reference evidence="2 3" key="1">
    <citation type="journal article" date="2018" name="Front. Plant Sci.">
        <title>Red Clover (Trifolium pratense) and Zigzag Clover (T. medium) - A Picture of Genomic Similarities and Differences.</title>
        <authorList>
            <person name="Dluhosova J."/>
            <person name="Istvanek J."/>
            <person name="Nedelnik J."/>
            <person name="Repkova J."/>
        </authorList>
    </citation>
    <scope>NUCLEOTIDE SEQUENCE [LARGE SCALE GENOMIC DNA]</scope>
    <source>
        <strain evidence="3">cv. 10/8</strain>
        <tissue evidence="2">Leaf</tissue>
    </source>
</reference>
<dbReference type="Proteomes" id="UP000265520">
    <property type="component" value="Unassembled WGS sequence"/>
</dbReference>
<name>A0A392T7Z5_9FABA</name>
<sequence length="26" mass="2682">STRETSTNNMVGVTGQKSRGSAEGVK</sequence>
<feature type="region of interest" description="Disordered" evidence="1">
    <location>
        <begin position="1"/>
        <end position="26"/>
    </location>
</feature>
<evidence type="ECO:0000256" key="1">
    <source>
        <dbReference type="SAM" id="MobiDB-lite"/>
    </source>
</evidence>
<comment type="caution">
    <text evidence="2">The sequence shown here is derived from an EMBL/GenBank/DDBJ whole genome shotgun (WGS) entry which is preliminary data.</text>
</comment>
<feature type="non-terminal residue" evidence="2">
    <location>
        <position position="1"/>
    </location>
</feature>
<feature type="compositionally biased region" description="Polar residues" evidence="1">
    <location>
        <begin position="1"/>
        <end position="19"/>
    </location>
</feature>
<accession>A0A392T7Z5</accession>
<dbReference type="EMBL" id="LXQA010510074">
    <property type="protein sequence ID" value="MCI56296.1"/>
    <property type="molecule type" value="Genomic_DNA"/>
</dbReference>
<protein>
    <submittedName>
        <fullName evidence="2">Uncharacterized protein</fullName>
    </submittedName>
</protein>
<keyword evidence="3" id="KW-1185">Reference proteome</keyword>